<keyword evidence="14" id="KW-1185">Reference proteome</keyword>
<evidence type="ECO:0000313" key="14">
    <source>
        <dbReference type="Proteomes" id="UP000249723"/>
    </source>
</evidence>
<evidence type="ECO:0000313" key="13">
    <source>
        <dbReference type="EMBL" id="SCZ87510.1"/>
    </source>
</evidence>
<dbReference type="GO" id="GO:0005615">
    <property type="term" value="C:extracellular space"/>
    <property type="evidence" value="ECO:0007669"/>
    <property type="project" value="TreeGrafter"/>
</dbReference>
<keyword evidence="4 7" id="KW-0378">Hydrolase</keyword>
<evidence type="ECO:0000256" key="5">
    <source>
        <dbReference type="ARBA" id="ARBA00022825"/>
    </source>
</evidence>
<feature type="region of interest" description="Disordered" evidence="9">
    <location>
        <begin position="871"/>
        <end position="892"/>
    </location>
</feature>
<dbReference type="InterPro" id="IPR023827">
    <property type="entry name" value="Peptidase_S8_Asp-AS"/>
</dbReference>
<evidence type="ECO:0000256" key="9">
    <source>
        <dbReference type="SAM" id="MobiDB-lite"/>
    </source>
</evidence>
<organism evidence="13 14">
    <name type="scientific">Microbotryum saponariae</name>
    <dbReference type="NCBI Taxonomy" id="289078"/>
    <lineage>
        <taxon>Eukaryota</taxon>
        <taxon>Fungi</taxon>
        <taxon>Dikarya</taxon>
        <taxon>Basidiomycota</taxon>
        <taxon>Pucciniomycotina</taxon>
        <taxon>Microbotryomycetes</taxon>
        <taxon>Microbotryales</taxon>
        <taxon>Microbotryaceae</taxon>
        <taxon>Microbotryum</taxon>
    </lineage>
</organism>
<dbReference type="Pfam" id="PF06280">
    <property type="entry name" value="fn3_5"/>
    <property type="match status" value="1"/>
</dbReference>
<reference evidence="14" key="1">
    <citation type="submission" date="2016-10" db="EMBL/GenBank/DDBJ databases">
        <authorList>
            <person name="Jeantristanb JTB J.-T."/>
            <person name="Ricardo R."/>
        </authorList>
    </citation>
    <scope>NUCLEOTIDE SEQUENCE [LARGE SCALE GENOMIC DNA]</scope>
</reference>
<dbReference type="SUPFAM" id="SSF52743">
    <property type="entry name" value="Subtilisin-like"/>
    <property type="match status" value="1"/>
</dbReference>
<dbReference type="PROSITE" id="PS51892">
    <property type="entry name" value="SUBTILASE"/>
    <property type="match status" value="1"/>
</dbReference>
<dbReference type="InterPro" id="IPR000209">
    <property type="entry name" value="Peptidase_S8/S53_dom"/>
</dbReference>
<name>A0A2X0LVN9_9BASI</name>
<evidence type="ECO:0000259" key="11">
    <source>
        <dbReference type="Pfam" id="PF00082"/>
    </source>
</evidence>
<dbReference type="AlphaFoldDB" id="A0A2X0LVN9"/>
<dbReference type="Proteomes" id="UP000249723">
    <property type="component" value="Unassembled WGS sequence"/>
</dbReference>
<dbReference type="Pfam" id="PF00082">
    <property type="entry name" value="Peptidase_S8"/>
    <property type="match status" value="1"/>
</dbReference>
<evidence type="ECO:0000259" key="12">
    <source>
        <dbReference type="Pfam" id="PF06280"/>
    </source>
</evidence>
<gene>
    <name evidence="13" type="ORF">BZ3500_MVSOF-1268-A1-R1_CHR2-2G04976</name>
</gene>
<feature type="signal peptide" evidence="10">
    <location>
        <begin position="1"/>
        <end position="21"/>
    </location>
</feature>
<dbReference type="GO" id="GO:0006508">
    <property type="term" value="P:proteolysis"/>
    <property type="evidence" value="ECO:0007669"/>
    <property type="project" value="UniProtKB-KW"/>
</dbReference>
<evidence type="ECO:0000256" key="3">
    <source>
        <dbReference type="ARBA" id="ARBA00022729"/>
    </source>
</evidence>
<evidence type="ECO:0000256" key="7">
    <source>
        <dbReference type="PROSITE-ProRule" id="PRU01240"/>
    </source>
</evidence>
<dbReference type="InterPro" id="IPR010435">
    <property type="entry name" value="C5a/SBT2-like_Fn3"/>
</dbReference>
<dbReference type="PROSITE" id="PS00138">
    <property type="entry name" value="SUBTILASE_SER"/>
    <property type="match status" value="1"/>
</dbReference>
<dbReference type="OrthoDB" id="206201at2759"/>
<dbReference type="InterPro" id="IPR022398">
    <property type="entry name" value="Peptidase_S8_His-AS"/>
</dbReference>
<dbReference type="PROSITE" id="PS00137">
    <property type="entry name" value="SUBTILASE_HIS"/>
    <property type="match status" value="1"/>
</dbReference>
<evidence type="ECO:0000256" key="2">
    <source>
        <dbReference type="ARBA" id="ARBA00022670"/>
    </source>
</evidence>
<feature type="active site" description="Charge relay system" evidence="6 7">
    <location>
        <position position="186"/>
    </location>
</feature>
<dbReference type="EMBL" id="FMWP01000010">
    <property type="protein sequence ID" value="SCZ87510.1"/>
    <property type="molecule type" value="Genomic_DNA"/>
</dbReference>
<feature type="domain" description="C5a peptidase/Subtilisin-like protease SBT2-like Fn3-like" evidence="12">
    <location>
        <begin position="639"/>
        <end position="757"/>
    </location>
</feature>
<dbReference type="InterPro" id="IPR050131">
    <property type="entry name" value="Peptidase_S8_subtilisin-like"/>
</dbReference>
<dbReference type="PROSITE" id="PS00136">
    <property type="entry name" value="SUBTILASE_ASP"/>
    <property type="match status" value="1"/>
</dbReference>
<dbReference type="InterPro" id="IPR023828">
    <property type="entry name" value="Peptidase_S8_Ser-AS"/>
</dbReference>
<keyword evidence="5 7" id="KW-0720">Serine protease</keyword>
<feature type="active site" description="Charge relay system" evidence="6 7">
    <location>
        <position position="562"/>
    </location>
</feature>
<comment type="similarity">
    <text evidence="1 7 8">Belongs to the peptidase S8 family.</text>
</comment>
<dbReference type="PANTHER" id="PTHR43806">
    <property type="entry name" value="PEPTIDASE S8"/>
    <property type="match status" value="1"/>
</dbReference>
<evidence type="ECO:0000256" key="6">
    <source>
        <dbReference type="PIRSR" id="PIRSR615500-1"/>
    </source>
</evidence>
<keyword evidence="3 10" id="KW-0732">Signal</keyword>
<dbReference type="InterPro" id="IPR036852">
    <property type="entry name" value="Peptidase_S8/S53_dom_sf"/>
</dbReference>
<keyword evidence="2 7" id="KW-0645">Protease</keyword>
<dbReference type="Gene3D" id="3.40.50.200">
    <property type="entry name" value="Peptidase S8/S53 domain"/>
    <property type="match status" value="2"/>
</dbReference>
<accession>A0A2X0LVN9</accession>
<dbReference type="InterPro" id="IPR015500">
    <property type="entry name" value="Peptidase_S8_subtilisin-rel"/>
</dbReference>
<protein>
    <submittedName>
        <fullName evidence="13">BZ3500_MvSof-1268-A1-R1_Chr2-2g04976 protein</fullName>
    </submittedName>
</protein>
<dbReference type="PANTHER" id="PTHR43806:SF66">
    <property type="entry name" value="SERIN ENDOPEPTIDASE"/>
    <property type="match status" value="1"/>
</dbReference>
<dbReference type="STRING" id="289078.A0A2X0LVN9"/>
<feature type="chain" id="PRO_5030060289" evidence="10">
    <location>
        <begin position="22"/>
        <end position="999"/>
    </location>
</feature>
<dbReference type="GO" id="GO:0004252">
    <property type="term" value="F:serine-type endopeptidase activity"/>
    <property type="evidence" value="ECO:0007669"/>
    <property type="project" value="UniProtKB-UniRule"/>
</dbReference>
<proteinExistence type="inferred from homology"/>
<evidence type="ECO:0000256" key="4">
    <source>
        <dbReference type="ARBA" id="ARBA00022801"/>
    </source>
</evidence>
<evidence type="ECO:0000256" key="1">
    <source>
        <dbReference type="ARBA" id="ARBA00011073"/>
    </source>
</evidence>
<evidence type="ECO:0000256" key="8">
    <source>
        <dbReference type="RuleBase" id="RU003355"/>
    </source>
</evidence>
<feature type="active site" description="Charge relay system" evidence="6 7">
    <location>
        <position position="232"/>
    </location>
</feature>
<dbReference type="PRINTS" id="PR00723">
    <property type="entry name" value="SUBTILISIN"/>
</dbReference>
<evidence type="ECO:0000256" key="10">
    <source>
        <dbReference type="SAM" id="SignalP"/>
    </source>
</evidence>
<feature type="domain" description="Peptidase S8/S53" evidence="11">
    <location>
        <begin position="180"/>
        <end position="602"/>
    </location>
</feature>
<dbReference type="GO" id="GO:0016020">
    <property type="term" value="C:membrane"/>
    <property type="evidence" value="ECO:0007669"/>
    <property type="project" value="InterPro"/>
</dbReference>
<sequence>MMWARFSASLVTVTCAALASAADPFSRSTIRHSRSHSHLPDTYILEAECPNASILPEGSPRTSGANMDNLVTEVLAVFPDARPRHVYDSDLFCGLSVELGADSLHTQLLKIHRVKSVFPVRSIQLGFRTAGSADTPFQAEAGLNVVPRTETRGESDYFSSHGMLEVDKMHEMGLFGSRETLACVIDSGIDLMHPLLGNGCFGSNCKVVTGYDFVGDDGHSPKRSPQTSCSDHGTHIAGILAADKSKAFGFSGVAPNASLGVYRVFSCKGAASSDTFLKAMLTAADDGCRVLSLSFGRALGWDQDDEDDPFRKVVSRLANRGVFIAAASGNDGSQGLMFAQAPADLAGVLAVGSVEPVAAPRGFKLSFEQNRYPSMTYLALRPVNHSQTFQIHFHSIRRAKDTSCDPLLPRSSNFTNSVVVLQKGACGTKLIHFFVRHGARVVIAHDNGDPEQAQNWRRTAYAVHSQEGLEWFLKWPTSAVHTLLDHYLDSLGDLQVNFRSKDPVSQDELIDRVAGGLVSEYTEFGPAATLDTLAAHVSVPGSSILSTFPLSKGGYGVASGTSMATPMAAGVVTLLISHRKDDHLTPAQMRSLMITTAGPVSTKLNSVHPLTTVMQQGGGLVSAHRAYHAKTLIWPYALALYDTPRHVKDHVVTLTNTHKSVVTYSFNSMPSQTLAMYNKSAATEFNPSRASPIIQGSATVSFKPRQLTIAAGQKASFKVSIEQPAFSPGDLARYPVYGGWVVIHAQGDLVGTYRIPYFGIVGVLQQVPILDRSDYMTRGREKYAGLRYPFLVVGNNTGSGGTKHLSSPLDYKKSGVVSVSRARGLDIIYRLASRSCRNTIFKSIRADEIPLCTVPTDRIYFDVIHAEPSTASSHNASTARPHRAYPIRSSEPEPWTTVGLRETSLGSRFIGNWIWFSGLPRNTDEFAQEPAIDSNMGTFHGQLSSSYGASAPYDIMLGSNVPVRFLVRALRLGATDNPEDYENQGVYDTWTSDPFEFID</sequence>